<gene>
    <name evidence="2" type="ORF">AFUS01_LOCUS9527</name>
</gene>
<organism evidence="2 3">
    <name type="scientific">Allacma fusca</name>
    <dbReference type="NCBI Taxonomy" id="39272"/>
    <lineage>
        <taxon>Eukaryota</taxon>
        <taxon>Metazoa</taxon>
        <taxon>Ecdysozoa</taxon>
        <taxon>Arthropoda</taxon>
        <taxon>Hexapoda</taxon>
        <taxon>Collembola</taxon>
        <taxon>Symphypleona</taxon>
        <taxon>Sminthuridae</taxon>
        <taxon>Allacma</taxon>
    </lineage>
</organism>
<comment type="caution">
    <text evidence="2">The sequence shown here is derived from an EMBL/GenBank/DDBJ whole genome shotgun (WGS) entry which is preliminary data.</text>
</comment>
<evidence type="ECO:0000256" key="1">
    <source>
        <dbReference type="SAM" id="MobiDB-lite"/>
    </source>
</evidence>
<dbReference type="AlphaFoldDB" id="A0A8J2NNY8"/>
<reference evidence="2" key="1">
    <citation type="submission" date="2021-06" db="EMBL/GenBank/DDBJ databases">
        <authorList>
            <person name="Hodson N. C."/>
            <person name="Mongue J. A."/>
            <person name="Jaron S. K."/>
        </authorList>
    </citation>
    <scope>NUCLEOTIDE SEQUENCE</scope>
</reference>
<feature type="compositionally biased region" description="Basic and acidic residues" evidence="1">
    <location>
        <begin position="12"/>
        <end position="22"/>
    </location>
</feature>
<dbReference type="Proteomes" id="UP000708208">
    <property type="component" value="Unassembled WGS sequence"/>
</dbReference>
<evidence type="ECO:0000313" key="3">
    <source>
        <dbReference type="Proteomes" id="UP000708208"/>
    </source>
</evidence>
<sequence length="101" mass="11071">MAKPELSWTESGRGEKRETGATRCDRVERIRTSMPVSVCALPCSVVPQFPVVGLCRLVQIEQGEVKCGIVGDSKGEIQTWTIFVSFVSVSTLSRRKSLARG</sequence>
<name>A0A8J2NNY8_9HEXA</name>
<evidence type="ECO:0000313" key="2">
    <source>
        <dbReference type="EMBL" id="CAG7720241.1"/>
    </source>
</evidence>
<proteinExistence type="predicted"/>
<keyword evidence="3" id="KW-1185">Reference proteome</keyword>
<feature type="region of interest" description="Disordered" evidence="1">
    <location>
        <begin position="1"/>
        <end position="22"/>
    </location>
</feature>
<accession>A0A8J2NNY8</accession>
<dbReference type="EMBL" id="CAJVCH010068790">
    <property type="protein sequence ID" value="CAG7720241.1"/>
    <property type="molecule type" value="Genomic_DNA"/>
</dbReference>
<protein>
    <submittedName>
        <fullName evidence="2">Uncharacterized protein</fullName>
    </submittedName>
</protein>